<feature type="transmembrane region" description="Helical" evidence="1">
    <location>
        <begin position="26"/>
        <end position="48"/>
    </location>
</feature>
<dbReference type="InterPro" id="IPR002645">
    <property type="entry name" value="STAS_dom"/>
</dbReference>
<dbReference type="GO" id="GO:0016020">
    <property type="term" value="C:membrane"/>
    <property type="evidence" value="ECO:0007669"/>
    <property type="project" value="InterPro"/>
</dbReference>
<keyword evidence="1" id="KW-0472">Membrane</keyword>
<evidence type="ECO:0000259" key="2">
    <source>
        <dbReference type="PROSITE" id="PS50801"/>
    </source>
</evidence>
<dbReference type="PROSITE" id="PS50801">
    <property type="entry name" value="STAS"/>
    <property type="match status" value="1"/>
</dbReference>
<dbReference type="InterPro" id="IPR001902">
    <property type="entry name" value="SLC26A/SulP_fam"/>
</dbReference>
<dbReference type="PANTHER" id="PTHR11814">
    <property type="entry name" value="SULFATE TRANSPORTER"/>
    <property type="match status" value="1"/>
</dbReference>
<keyword evidence="1" id="KW-0812">Transmembrane</keyword>
<dbReference type="InterPro" id="IPR036513">
    <property type="entry name" value="STAS_dom_sf"/>
</dbReference>
<protein>
    <submittedName>
        <fullName evidence="3">Probable sulfate transporter Rv1739c/MT1781</fullName>
    </submittedName>
</protein>
<evidence type="ECO:0000313" key="3">
    <source>
        <dbReference type="EMBL" id="VTR56057.1"/>
    </source>
</evidence>
<dbReference type="Gene3D" id="3.30.750.24">
    <property type="entry name" value="STAS domain"/>
    <property type="match status" value="1"/>
</dbReference>
<accession>A0A4U9WAN0</accession>
<name>A0A4U9WAN0_SERFO</name>
<evidence type="ECO:0000256" key="1">
    <source>
        <dbReference type="SAM" id="Phobius"/>
    </source>
</evidence>
<sequence length="195" mass="22137">MVLIYASWSLLDMRSIFRLRKRNRPAFYLALFTFLSVLLVGIIPALGWRCCWACCSFYRRFFRPTEQLLGVNADGMIHSLGKSNGIQPVDGVIMYRFNSPLTYFNVAYFKRRITTLVDGSQDQPRWVVIDAVASFTHADISVLAAVRRIEAGSATTGDRPGTCRPPYRIDTLVSPWIAPAAKENKLILVPDCIWR</sequence>
<organism evidence="3">
    <name type="scientific">Serratia fonticola</name>
    <dbReference type="NCBI Taxonomy" id="47917"/>
    <lineage>
        <taxon>Bacteria</taxon>
        <taxon>Pseudomonadati</taxon>
        <taxon>Pseudomonadota</taxon>
        <taxon>Gammaproteobacteria</taxon>
        <taxon>Enterobacterales</taxon>
        <taxon>Yersiniaceae</taxon>
        <taxon>Serratia</taxon>
    </lineage>
</organism>
<reference evidence="3" key="1">
    <citation type="submission" date="2019-05" db="EMBL/GenBank/DDBJ databases">
        <authorList>
            <consortium name="Pathogen Informatics"/>
        </authorList>
    </citation>
    <scope>NUCLEOTIDE SEQUENCE [LARGE SCALE GENOMIC DNA]</scope>
    <source>
        <strain evidence="3">NCTC12965</strain>
    </source>
</reference>
<dbReference type="GO" id="GO:0055085">
    <property type="term" value="P:transmembrane transport"/>
    <property type="evidence" value="ECO:0007669"/>
    <property type="project" value="InterPro"/>
</dbReference>
<dbReference type="EMBL" id="CABEEZ010000133">
    <property type="protein sequence ID" value="VTR56057.1"/>
    <property type="molecule type" value="Genomic_DNA"/>
</dbReference>
<gene>
    <name evidence="3" type="ORF">NCTC12965_07143</name>
</gene>
<dbReference type="CDD" id="cd07042">
    <property type="entry name" value="STAS_SulP_like_sulfate_transporter"/>
    <property type="match status" value="1"/>
</dbReference>
<feature type="domain" description="STAS" evidence="2">
    <location>
        <begin position="82"/>
        <end position="130"/>
    </location>
</feature>
<proteinExistence type="predicted"/>
<dbReference type="AlphaFoldDB" id="A0A4U9WAN0"/>
<keyword evidence="1" id="KW-1133">Transmembrane helix</keyword>